<evidence type="ECO:0000256" key="4">
    <source>
        <dbReference type="ARBA" id="ARBA00023014"/>
    </source>
</evidence>
<feature type="region of interest" description="Disordered" evidence="6">
    <location>
        <begin position="1"/>
        <end position="23"/>
    </location>
</feature>
<keyword evidence="4" id="KW-0411">Iron-sulfur</keyword>
<dbReference type="EMBL" id="JALJOR010000014">
    <property type="protein sequence ID" value="KAK9806202.1"/>
    <property type="molecule type" value="Genomic_DNA"/>
</dbReference>
<dbReference type="SUPFAM" id="SSF50022">
    <property type="entry name" value="ISP domain"/>
    <property type="match status" value="1"/>
</dbReference>
<dbReference type="PRINTS" id="PR00162">
    <property type="entry name" value="RIESKE"/>
</dbReference>
<dbReference type="GO" id="GO:0046872">
    <property type="term" value="F:metal ion binding"/>
    <property type="evidence" value="ECO:0007669"/>
    <property type="project" value="UniProtKB-KW"/>
</dbReference>
<evidence type="ECO:0000313" key="9">
    <source>
        <dbReference type="EMBL" id="KAK9806202.1"/>
    </source>
</evidence>
<evidence type="ECO:0000256" key="7">
    <source>
        <dbReference type="SAM" id="Phobius"/>
    </source>
</evidence>
<evidence type="ECO:0000256" key="2">
    <source>
        <dbReference type="ARBA" id="ARBA00022723"/>
    </source>
</evidence>
<keyword evidence="3" id="KW-0408">Iron</keyword>
<dbReference type="Pfam" id="PF00355">
    <property type="entry name" value="Rieske"/>
    <property type="match status" value="1"/>
</dbReference>
<dbReference type="SUPFAM" id="SSF51905">
    <property type="entry name" value="FAD/NAD(P)-binding domain"/>
    <property type="match status" value="1"/>
</dbReference>
<evidence type="ECO:0000256" key="5">
    <source>
        <dbReference type="ARBA" id="ARBA00023157"/>
    </source>
</evidence>
<dbReference type="GO" id="GO:0005737">
    <property type="term" value="C:cytoplasm"/>
    <property type="evidence" value="ECO:0007669"/>
    <property type="project" value="TreeGrafter"/>
</dbReference>
<dbReference type="GO" id="GO:0051537">
    <property type="term" value="F:2 iron, 2 sulfur cluster binding"/>
    <property type="evidence" value="ECO:0007669"/>
    <property type="project" value="UniProtKB-KW"/>
</dbReference>
<evidence type="ECO:0000256" key="6">
    <source>
        <dbReference type="SAM" id="MobiDB-lite"/>
    </source>
</evidence>
<keyword evidence="1" id="KW-0001">2Fe-2S</keyword>
<dbReference type="Gene3D" id="3.30.9.10">
    <property type="entry name" value="D-Amino Acid Oxidase, subunit A, domain 2"/>
    <property type="match status" value="1"/>
</dbReference>
<dbReference type="Gene3D" id="2.102.10.10">
    <property type="entry name" value="Rieske [2Fe-2S] iron-sulphur domain"/>
    <property type="match status" value="1"/>
</dbReference>
<keyword evidence="5" id="KW-1015">Disulfide bond</keyword>
<gene>
    <name evidence="9" type="ORF">WJX72_005142</name>
</gene>
<evidence type="ECO:0000256" key="1">
    <source>
        <dbReference type="ARBA" id="ARBA00022714"/>
    </source>
</evidence>
<accession>A0AAW1PDL7</accession>
<keyword evidence="7" id="KW-0472">Membrane</keyword>
<dbReference type="GO" id="GO:0016020">
    <property type="term" value="C:membrane"/>
    <property type="evidence" value="ECO:0007669"/>
    <property type="project" value="InterPro"/>
</dbReference>
<dbReference type="PANTHER" id="PTHR13847">
    <property type="entry name" value="SARCOSINE DEHYDROGENASE-RELATED"/>
    <property type="match status" value="1"/>
</dbReference>
<dbReference type="PANTHER" id="PTHR13847:SF281">
    <property type="entry name" value="FAD DEPENDENT OXIDOREDUCTASE DOMAIN-CONTAINING PROTEIN"/>
    <property type="match status" value="1"/>
</dbReference>
<dbReference type="PROSITE" id="PS51296">
    <property type="entry name" value="RIESKE"/>
    <property type="match status" value="1"/>
</dbReference>
<protein>
    <recommendedName>
        <fullName evidence="8">Rieske domain-containing protein</fullName>
    </recommendedName>
</protein>
<evidence type="ECO:0000259" key="8">
    <source>
        <dbReference type="PROSITE" id="PS51296"/>
    </source>
</evidence>
<keyword evidence="7" id="KW-1133">Transmembrane helix</keyword>
<feature type="domain" description="Rieske" evidence="8">
    <location>
        <begin position="447"/>
        <end position="530"/>
    </location>
</feature>
<keyword evidence="10" id="KW-1185">Reference proteome</keyword>
<keyword evidence="7" id="KW-0812">Transmembrane</keyword>
<feature type="transmembrane region" description="Helical" evidence="7">
    <location>
        <begin position="40"/>
        <end position="61"/>
    </location>
</feature>
<dbReference type="AlphaFoldDB" id="A0AAW1PDL7"/>
<proteinExistence type="predicted"/>
<keyword evidence="2" id="KW-0479">Metal-binding</keyword>
<sequence length="540" mass="57889">MASTATQQETRTRSGIPGLVNNPWKQQDQRIQFPRLERDANFEVVVIGAGVVGLTAALALAKAGKKVGVLEGRVVAAGQAGRAPGDVTTGNPVTYQGLEKMYGADKARLVAESQAAALAHVKRVVQEERIQCSLREVDGYIIPDQAAHADFGGELGAMHKAGLADTAQVDLEGDKTAGGARVCLQMPNQVRLNPVEYLNGLAGAVMSHGGEIFESTRVRKYDNHSLTTYEGRKVAASGAVVVATGVPITSNLVDSAIHAIALHGKQVVRRRFAVGLKVPKGAVRDAIFYDTASPPHTIHLAEGGRDHDVLIVSGQDTDQGKKPSEYGDPFRLLEGYAREKWPEVQERLYQWSHPITVPVEKLGMYGPDPVHPWGNIYVGTGDCGLVLTGGTLGGLTIADAILGRADPFAELYSPRRKLKGLPFIPTLHPAYLKNTVQSIVNLVTPQLSNPDIEDMAPDSGATIQSGLRKVAVYKDPQGETHAYSAVCPHLGCLLQWNPADKEWNCPCHGSCFDKQGSNIEGPSTLDLKELSGVLPKSKHN</sequence>
<dbReference type="InterPro" id="IPR005805">
    <property type="entry name" value="Rieske_Fe-S_prot_C"/>
</dbReference>
<name>A0AAW1PDL7_9CHLO</name>
<evidence type="ECO:0000313" key="10">
    <source>
        <dbReference type="Proteomes" id="UP001489004"/>
    </source>
</evidence>
<reference evidence="9 10" key="1">
    <citation type="journal article" date="2024" name="Nat. Commun.">
        <title>Phylogenomics reveals the evolutionary origins of lichenization in chlorophyte algae.</title>
        <authorList>
            <person name="Puginier C."/>
            <person name="Libourel C."/>
            <person name="Otte J."/>
            <person name="Skaloud P."/>
            <person name="Haon M."/>
            <person name="Grisel S."/>
            <person name="Petersen M."/>
            <person name="Berrin J.G."/>
            <person name="Delaux P.M."/>
            <person name="Dal Grande F."/>
            <person name="Keller J."/>
        </authorList>
    </citation>
    <scope>NUCLEOTIDE SEQUENCE [LARGE SCALE GENOMIC DNA]</scope>
    <source>
        <strain evidence="9 10">SAG 2043</strain>
    </source>
</reference>
<dbReference type="Pfam" id="PF01266">
    <property type="entry name" value="DAO"/>
    <property type="match status" value="1"/>
</dbReference>
<dbReference type="InterPro" id="IPR036922">
    <property type="entry name" value="Rieske_2Fe-2S_sf"/>
</dbReference>
<dbReference type="Proteomes" id="UP001489004">
    <property type="component" value="Unassembled WGS sequence"/>
</dbReference>
<comment type="caution">
    <text evidence="9">The sequence shown here is derived from an EMBL/GenBank/DDBJ whole genome shotgun (WGS) entry which is preliminary data.</text>
</comment>
<dbReference type="InterPro" id="IPR017941">
    <property type="entry name" value="Rieske_2Fe-2S"/>
</dbReference>
<evidence type="ECO:0000256" key="3">
    <source>
        <dbReference type="ARBA" id="ARBA00023004"/>
    </source>
</evidence>
<organism evidence="9 10">
    <name type="scientific">[Myrmecia] bisecta</name>
    <dbReference type="NCBI Taxonomy" id="41462"/>
    <lineage>
        <taxon>Eukaryota</taxon>
        <taxon>Viridiplantae</taxon>
        <taxon>Chlorophyta</taxon>
        <taxon>core chlorophytes</taxon>
        <taxon>Trebouxiophyceae</taxon>
        <taxon>Trebouxiales</taxon>
        <taxon>Trebouxiaceae</taxon>
        <taxon>Myrmecia</taxon>
    </lineage>
</organism>
<dbReference type="Gene3D" id="3.50.50.60">
    <property type="entry name" value="FAD/NAD(P)-binding domain"/>
    <property type="match status" value="1"/>
</dbReference>
<dbReference type="InterPro" id="IPR036188">
    <property type="entry name" value="FAD/NAD-bd_sf"/>
</dbReference>
<dbReference type="InterPro" id="IPR006076">
    <property type="entry name" value="FAD-dep_OxRdtase"/>
</dbReference>